<dbReference type="EMBL" id="MFIZ01000034">
    <property type="protein sequence ID" value="OGG11249.1"/>
    <property type="molecule type" value="Genomic_DNA"/>
</dbReference>
<dbReference type="STRING" id="1798370.A2Z00_01225"/>
<keyword evidence="1" id="KW-0472">Membrane</keyword>
<proteinExistence type="predicted"/>
<evidence type="ECO:0000313" key="3">
    <source>
        <dbReference type="Proteomes" id="UP000177268"/>
    </source>
</evidence>
<keyword evidence="1" id="KW-1133">Transmembrane helix</keyword>
<feature type="transmembrane region" description="Helical" evidence="1">
    <location>
        <begin position="98"/>
        <end position="122"/>
    </location>
</feature>
<comment type="caution">
    <text evidence="2">The sequence shown here is derived from an EMBL/GenBank/DDBJ whole genome shotgun (WGS) entry which is preliminary data.</text>
</comment>
<protein>
    <submittedName>
        <fullName evidence="2">Uncharacterized protein</fullName>
    </submittedName>
</protein>
<accession>A0A1F5ZFI1</accession>
<keyword evidence="1" id="KW-0812">Transmembrane</keyword>
<evidence type="ECO:0000313" key="2">
    <source>
        <dbReference type="EMBL" id="OGG11249.1"/>
    </source>
</evidence>
<sequence>MTPIHILAALPQEPSSQGTSLQGTPLGRIGGTGLGPFGDITLDETSGIIGVTNVISSIIGVMTLAACIWFLFQILVSGYEWIAAGSDTKQMESARTRITHAFVGLIIVVGAWSLLAVAGQFFGFNTLIDPNQVIQLTPKSP</sequence>
<gene>
    <name evidence="2" type="ORF">A2Z00_01225</name>
</gene>
<dbReference type="Proteomes" id="UP000177268">
    <property type="component" value="Unassembled WGS sequence"/>
</dbReference>
<dbReference type="AlphaFoldDB" id="A0A1F5ZFI1"/>
<organism evidence="2 3">
    <name type="scientific">Candidatus Gottesmanbacteria bacterium RBG_13_45_10</name>
    <dbReference type="NCBI Taxonomy" id="1798370"/>
    <lineage>
        <taxon>Bacteria</taxon>
        <taxon>Candidatus Gottesmaniibacteriota</taxon>
    </lineage>
</organism>
<name>A0A1F5ZFI1_9BACT</name>
<evidence type="ECO:0000256" key="1">
    <source>
        <dbReference type="SAM" id="Phobius"/>
    </source>
</evidence>
<reference evidence="2 3" key="1">
    <citation type="journal article" date="2016" name="Nat. Commun.">
        <title>Thousands of microbial genomes shed light on interconnected biogeochemical processes in an aquifer system.</title>
        <authorList>
            <person name="Anantharaman K."/>
            <person name="Brown C.T."/>
            <person name="Hug L.A."/>
            <person name="Sharon I."/>
            <person name="Castelle C.J."/>
            <person name="Probst A.J."/>
            <person name="Thomas B.C."/>
            <person name="Singh A."/>
            <person name="Wilkins M.J."/>
            <person name="Karaoz U."/>
            <person name="Brodie E.L."/>
            <person name="Williams K.H."/>
            <person name="Hubbard S.S."/>
            <person name="Banfield J.F."/>
        </authorList>
    </citation>
    <scope>NUCLEOTIDE SEQUENCE [LARGE SCALE GENOMIC DNA]</scope>
</reference>
<feature type="transmembrane region" description="Helical" evidence="1">
    <location>
        <begin position="54"/>
        <end position="77"/>
    </location>
</feature>